<sequence length="800" mass="88638">MDDATKASAVVEHSSQCSHDLRPEIICRESLFHLRQIKEALFIRNNNCLNRDRGVETAALLRMPLDLRVRKSSRGVHTAKDAVKGEICGQVLQLVQDLVNLVGKQRLPELSSLTANEVLEAIVGNQYIISLIRDSIDEQQQSTRFNLRRRTNSQAKANCETMGTGSAKSVSPLGRSGLFSGTSDNLLDHLLSGELLEDDPNDPDFTLTNVRSSILPDRLNGEEVFCDQAPGSSKETAPLEQATSSTVATASHIPGKRAAHARCRKRASNASHNYLRYLLCDSLLDDDPNDSDYTYSCACSSVSSDDIREEELSDGAIGESLNVENHSSELNGNIFDAIGSPSSSSSNAVKRGRYGDNSDCQILDYDVSTPRNHGQSPSSVDLLSTPTKESLMIHSTHDQPEIFCGQLSPLCFGEQSNHELQVECSNDNMGATNSNEEFQLAKSSDAPERTNVHDNEANQCNEISLTTPSDGGVMSSRLDAANAIFYLSGGRVITSSDVPVVPMNPGQMEASWRAVGSVGPEEGATEVTDLGSSFSEVELNILAEQLRQHVQLLLQTYLFSLGVIEGMGQNVLNMLVELQAEMLRGDFPVCFDPWRNLQSAMNDVSFELAFSQRTFEGIPEAIIERIAKSQSFLYPELIPHKFSTNNSRKVQKLGFTAQEKDIAILCFLLLRRDFNQTSLVDLIVKFGLPFRSFREVSRYLQRKLANANPLKLAEEVSSWVDWNYVNTGVWSSNYAVTLIFDCPMPKDWSPNLQPLWLQRWLATQRQSSVNAEFECFTNKYNSFGRQNGRICAMIKRIAVD</sequence>
<evidence type="ECO:0000313" key="2">
    <source>
        <dbReference type="Proteomes" id="UP000046395"/>
    </source>
</evidence>
<protein>
    <submittedName>
        <fullName evidence="3">Uncharacterized protein</fullName>
    </submittedName>
</protein>
<accession>A0A5S6QLQ5</accession>
<name>A0A5S6QLQ5_TRIMR</name>
<reference evidence="3" key="1">
    <citation type="submission" date="2019-12" db="UniProtKB">
        <authorList>
            <consortium name="WormBaseParasite"/>
        </authorList>
    </citation>
    <scope>IDENTIFICATION</scope>
</reference>
<dbReference type="Proteomes" id="UP000046395">
    <property type="component" value="Unassembled WGS sequence"/>
</dbReference>
<keyword evidence="2" id="KW-1185">Reference proteome</keyword>
<organism evidence="2 3">
    <name type="scientific">Trichuris muris</name>
    <name type="common">Mouse whipworm</name>
    <dbReference type="NCBI Taxonomy" id="70415"/>
    <lineage>
        <taxon>Eukaryota</taxon>
        <taxon>Metazoa</taxon>
        <taxon>Ecdysozoa</taxon>
        <taxon>Nematoda</taxon>
        <taxon>Enoplea</taxon>
        <taxon>Dorylaimia</taxon>
        <taxon>Trichinellida</taxon>
        <taxon>Trichuridae</taxon>
        <taxon>Trichuris</taxon>
    </lineage>
</organism>
<feature type="compositionally biased region" description="Polar residues" evidence="1">
    <location>
        <begin position="230"/>
        <end position="249"/>
    </location>
</feature>
<proteinExistence type="predicted"/>
<dbReference type="AlphaFoldDB" id="A0A5S6QLQ5"/>
<evidence type="ECO:0000313" key="3">
    <source>
        <dbReference type="WBParaSite" id="TMUE_2000008135.1"/>
    </source>
</evidence>
<evidence type="ECO:0000256" key="1">
    <source>
        <dbReference type="SAM" id="MobiDB-lite"/>
    </source>
</evidence>
<feature type="region of interest" description="Disordered" evidence="1">
    <location>
        <begin position="227"/>
        <end position="253"/>
    </location>
</feature>
<dbReference type="WBParaSite" id="TMUE_2000008135.1">
    <property type="protein sequence ID" value="TMUE_2000008135.1"/>
    <property type="gene ID" value="WBGene00288076"/>
</dbReference>